<dbReference type="Gene3D" id="3.40.190.10">
    <property type="entry name" value="Periplasmic binding protein-like II"/>
    <property type="match status" value="2"/>
</dbReference>
<dbReference type="EMBL" id="LYMM01000001">
    <property type="protein sequence ID" value="PNU06830.1"/>
    <property type="molecule type" value="Genomic_DNA"/>
</dbReference>
<dbReference type="PRINTS" id="PR00039">
    <property type="entry name" value="HTHLYSR"/>
</dbReference>
<evidence type="ECO:0000256" key="2">
    <source>
        <dbReference type="ARBA" id="ARBA00023015"/>
    </source>
</evidence>
<dbReference type="PROSITE" id="PS50931">
    <property type="entry name" value="HTH_LYSR"/>
    <property type="match status" value="1"/>
</dbReference>
<dbReference type="GO" id="GO:0003700">
    <property type="term" value="F:DNA-binding transcription factor activity"/>
    <property type="evidence" value="ECO:0007669"/>
    <property type="project" value="InterPro"/>
</dbReference>
<dbReference type="GO" id="GO:0000976">
    <property type="term" value="F:transcription cis-regulatory region binding"/>
    <property type="evidence" value="ECO:0007669"/>
    <property type="project" value="TreeGrafter"/>
</dbReference>
<dbReference type="Proteomes" id="UP000236327">
    <property type="component" value="Unassembled WGS sequence"/>
</dbReference>
<evidence type="ECO:0000259" key="5">
    <source>
        <dbReference type="PROSITE" id="PS50931"/>
    </source>
</evidence>
<dbReference type="PANTHER" id="PTHR30126:SF98">
    <property type="entry name" value="HTH-TYPE TRANSCRIPTIONAL ACTIVATOR BAUR"/>
    <property type="match status" value="1"/>
</dbReference>
<keyword evidence="2" id="KW-0805">Transcription regulation</keyword>
<comment type="similarity">
    <text evidence="1">Belongs to the LysR transcriptional regulatory family.</text>
</comment>
<dbReference type="InterPro" id="IPR036390">
    <property type="entry name" value="WH_DNA-bd_sf"/>
</dbReference>
<dbReference type="SUPFAM" id="SSF53850">
    <property type="entry name" value="Periplasmic binding protein-like II"/>
    <property type="match status" value="1"/>
</dbReference>
<proteinExistence type="inferred from homology"/>
<dbReference type="Gene3D" id="1.10.10.10">
    <property type="entry name" value="Winged helix-like DNA-binding domain superfamily/Winged helix DNA-binding domain"/>
    <property type="match status" value="1"/>
</dbReference>
<comment type="caution">
    <text evidence="6">The sequence shown here is derived from an EMBL/GenBank/DDBJ whole genome shotgun (WGS) entry which is preliminary data.</text>
</comment>
<reference evidence="6 7" key="1">
    <citation type="submission" date="2016-05" db="EMBL/GenBank/DDBJ databases">
        <title>Complete genome sequence of Novosphingobium guangzhouense SA925(T).</title>
        <authorList>
            <person name="Sha S."/>
        </authorList>
    </citation>
    <scope>NUCLEOTIDE SEQUENCE [LARGE SCALE GENOMIC DNA]</scope>
    <source>
        <strain evidence="6 7">SA925</strain>
    </source>
</reference>
<dbReference type="AlphaFoldDB" id="A0A2K2G731"/>
<gene>
    <name evidence="6" type="ORF">A8V01_01245</name>
</gene>
<dbReference type="Pfam" id="PF00126">
    <property type="entry name" value="HTH_1"/>
    <property type="match status" value="1"/>
</dbReference>
<evidence type="ECO:0000256" key="3">
    <source>
        <dbReference type="ARBA" id="ARBA00023125"/>
    </source>
</evidence>
<keyword evidence="4" id="KW-0804">Transcription</keyword>
<dbReference type="CDD" id="cd05466">
    <property type="entry name" value="PBP2_LTTR_substrate"/>
    <property type="match status" value="1"/>
</dbReference>
<keyword evidence="7" id="KW-1185">Reference proteome</keyword>
<evidence type="ECO:0000256" key="1">
    <source>
        <dbReference type="ARBA" id="ARBA00009437"/>
    </source>
</evidence>
<keyword evidence="3" id="KW-0238">DNA-binding</keyword>
<dbReference type="SUPFAM" id="SSF46785">
    <property type="entry name" value="Winged helix' DNA-binding domain"/>
    <property type="match status" value="1"/>
</dbReference>
<dbReference type="OrthoDB" id="9786526at2"/>
<dbReference type="InterPro" id="IPR005119">
    <property type="entry name" value="LysR_subst-bd"/>
</dbReference>
<evidence type="ECO:0000313" key="6">
    <source>
        <dbReference type="EMBL" id="PNU06830.1"/>
    </source>
</evidence>
<protein>
    <recommendedName>
        <fullName evidence="5">HTH lysR-type domain-containing protein</fullName>
    </recommendedName>
</protein>
<dbReference type="InterPro" id="IPR036388">
    <property type="entry name" value="WH-like_DNA-bd_sf"/>
</dbReference>
<dbReference type="PANTHER" id="PTHR30126">
    <property type="entry name" value="HTH-TYPE TRANSCRIPTIONAL REGULATOR"/>
    <property type="match status" value="1"/>
</dbReference>
<sequence>MDLVKLQRMVAIYEAGSFRQAARDLGISQPALTWSMHQLEEALNGRLFERGPRGIRATPLCDRLVRRARLIFREQERILDEVADSAHNQTINMGVHSIFLTDAFARCLAEFSEQYPSTTLRVFEGYSSQLLGRLQQGEVDFACCAIPSEEEHGGTLLTEPLGTLNYSVVAAANHPVFDDIAKGRPISEYRWVEFDTAIVGAFPGRNDIVSVMATAGRDVARKSVRTASMDVIRLLVLSGDFIGLIADERVAEELASGALKRLPGTEVTASQFGFVSMAENFETSACKALREILEKSAFEPMRKAHSSGT</sequence>
<accession>A0A2K2G731</accession>
<feature type="domain" description="HTH lysR-type" evidence="5">
    <location>
        <begin position="1"/>
        <end position="58"/>
    </location>
</feature>
<organism evidence="6 7">
    <name type="scientific">Novosphingobium guangzhouense</name>
    <dbReference type="NCBI Taxonomy" id="1850347"/>
    <lineage>
        <taxon>Bacteria</taxon>
        <taxon>Pseudomonadati</taxon>
        <taxon>Pseudomonadota</taxon>
        <taxon>Alphaproteobacteria</taxon>
        <taxon>Sphingomonadales</taxon>
        <taxon>Sphingomonadaceae</taxon>
        <taxon>Novosphingobium</taxon>
    </lineage>
</organism>
<dbReference type="Pfam" id="PF03466">
    <property type="entry name" value="LysR_substrate"/>
    <property type="match status" value="1"/>
</dbReference>
<name>A0A2K2G731_9SPHN</name>
<evidence type="ECO:0000256" key="4">
    <source>
        <dbReference type="ARBA" id="ARBA00023163"/>
    </source>
</evidence>
<dbReference type="InterPro" id="IPR000847">
    <property type="entry name" value="LysR_HTH_N"/>
</dbReference>
<evidence type="ECO:0000313" key="7">
    <source>
        <dbReference type="Proteomes" id="UP000236327"/>
    </source>
</evidence>